<dbReference type="Proteomes" id="UP000050421">
    <property type="component" value="Unassembled WGS sequence"/>
</dbReference>
<evidence type="ECO:0000313" key="1">
    <source>
        <dbReference type="EMBL" id="KPQ19470.1"/>
    </source>
</evidence>
<dbReference type="EMBL" id="LJXT01000009">
    <property type="protein sequence ID" value="KPQ19470.1"/>
    <property type="molecule type" value="Genomic_DNA"/>
</dbReference>
<dbReference type="Pfam" id="PF14076">
    <property type="entry name" value="DUF4258"/>
    <property type="match status" value="1"/>
</dbReference>
<accession>A0A0P7YEP9</accession>
<evidence type="ECO:0008006" key="3">
    <source>
        <dbReference type="Google" id="ProtNLM"/>
    </source>
</evidence>
<gene>
    <name evidence="1" type="ORF">HLUCCX10_02475</name>
</gene>
<dbReference type="PATRIC" id="fig|1305737.6.peg.1160"/>
<comment type="caution">
    <text evidence="1">The sequence shown here is derived from an EMBL/GenBank/DDBJ whole genome shotgun (WGS) entry which is preliminary data.</text>
</comment>
<name>A0A0P7YEP9_9BACT</name>
<reference evidence="1 2" key="1">
    <citation type="submission" date="2015-09" db="EMBL/GenBank/DDBJ databases">
        <title>Identification and resolution of microdiversity through metagenomic sequencing of parallel consortia.</title>
        <authorList>
            <person name="Nelson W.C."/>
            <person name="Romine M.F."/>
            <person name="Lindemann S.R."/>
        </authorList>
    </citation>
    <scope>NUCLEOTIDE SEQUENCE [LARGE SCALE GENOMIC DNA]</scope>
    <source>
        <strain evidence="1">HL-49</strain>
    </source>
</reference>
<evidence type="ECO:0000313" key="2">
    <source>
        <dbReference type="Proteomes" id="UP000050421"/>
    </source>
</evidence>
<dbReference type="STRING" id="1305737.GCA_000526355_01754"/>
<sequence length="93" mass="10700">MNCSTVKYSDHAVIQMFKRNIDTFDIEIVLKEGEIIKEYPDDKPFPSLLMLGCVKGRAIHLVVAVEKITAVCIIITTYIPDPEIWRNDFKTKK</sequence>
<protein>
    <recommendedName>
        <fullName evidence="3">DUF4258 domain-containing protein</fullName>
    </recommendedName>
</protein>
<dbReference type="OrthoDB" id="964236at2"/>
<proteinExistence type="predicted"/>
<organism evidence="1 2">
    <name type="scientific">Algoriphagus marincola HL-49</name>
    <dbReference type="NCBI Taxonomy" id="1305737"/>
    <lineage>
        <taxon>Bacteria</taxon>
        <taxon>Pseudomonadati</taxon>
        <taxon>Bacteroidota</taxon>
        <taxon>Cytophagia</taxon>
        <taxon>Cytophagales</taxon>
        <taxon>Cyclobacteriaceae</taxon>
        <taxon>Algoriphagus</taxon>
    </lineage>
</organism>
<dbReference type="AlphaFoldDB" id="A0A0P7YEP9"/>
<dbReference type="InterPro" id="IPR025354">
    <property type="entry name" value="DUF4258"/>
</dbReference>
<dbReference type="eggNOG" id="ENOG5031766">
    <property type="taxonomic scope" value="Bacteria"/>
</dbReference>